<dbReference type="Proteomes" id="UP000295558">
    <property type="component" value="Unassembled WGS sequence"/>
</dbReference>
<keyword evidence="1" id="KW-0732">Signal</keyword>
<dbReference type="OrthoDB" id="2973600at2"/>
<evidence type="ECO:0000313" key="3">
    <source>
        <dbReference type="Proteomes" id="UP000295558"/>
    </source>
</evidence>
<dbReference type="AlphaFoldDB" id="A0A4V3DPA5"/>
<accession>A0A4V3DPA5</accession>
<feature type="chain" id="PRO_5020801596" evidence="1">
    <location>
        <begin position="30"/>
        <end position="160"/>
    </location>
</feature>
<organism evidence="2 3">
    <name type="scientific">Listeria rocourtiae</name>
    <dbReference type="NCBI Taxonomy" id="647910"/>
    <lineage>
        <taxon>Bacteria</taxon>
        <taxon>Bacillati</taxon>
        <taxon>Bacillota</taxon>
        <taxon>Bacilli</taxon>
        <taxon>Bacillales</taxon>
        <taxon>Listeriaceae</taxon>
        <taxon>Listeria</taxon>
    </lineage>
</organism>
<comment type="caution">
    <text evidence="2">The sequence shown here is derived from an EMBL/GenBank/DDBJ whole genome shotgun (WGS) entry which is preliminary data.</text>
</comment>
<evidence type="ECO:0000256" key="1">
    <source>
        <dbReference type="SAM" id="SignalP"/>
    </source>
</evidence>
<dbReference type="RefSeq" id="WP_133620982.1">
    <property type="nucleotide sequence ID" value="NZ_JAASUO010000014.1"/>
</dbReference>
<sequence length="160" mass="17780">MKKSIKFCCTSLALAMGLSVITPSISSYAAERNLEKVIYENKKLVEFSSALSEALKEDGVTQQQWNNYIAEIKAAVAQETTPRWKGAAIKKAMKFAIKHVNVIPSKKVRDVVKKYGGKIIKAIDTIDTYTWYGIAKALTKVGIPDKYADLIADFLVTFIL</sequence>
<dbReference type="EMBL" id="SNZK01000012">
    <property type="protein sequence ID" value="TDR51526.1"/>
    <property type="molecule type" value="Genomic_DNA"/>
</dbReference>
<evidence type="ECO:0000313" key="2">
    <source>
        <dbReference type="EMBL" id="TDR51526.1"/>
    </source>
</evidence>
<protein>
    <submittedName>
        <fullName evidence="2">Uncharacterized protein</fullName>
    </submittedName>
</protein>
<gene>
    <name evidence="2" type="ORF">DFP96_11211</name>
</gene>
<feature type="signal peptide" evidence="1">
    <location>
        <begin position="1"/>
        <end position="29"/>
    </location>
</feature>
<proteinExistence type="predicted"/>
<name>A0A4V3DPA5_9LIST</name>
<keyword evidence="3" id="KW-1185">Reference proteome</keyword>
<reference evidence="2 3" key="1">
    <citation type="submission" date="2019-03" db="EMBL/GenBank/DDBJ databases">
        <title>Genomic Encyclopedia of Type Strains, Phase III (KMG-III): the genomes of soil and plant-associated and newly described type strains.</title>
        <authorList>
            <person name="Whitman W."/>
        </authorList>
    </citation>
    <scope>NUCLEOTIDE SEQUENCE [LARGE SCALE GENOMIC DNA]</scope>
    <source>
        <strain evidence="2 3">CECT 7972</strain>
    </source>
</reference>